<dbReference type="AlphaFoldDB" id="A0A2G4YT07"/>
<accession>A0A2G4YT07</accession>
<evidence type="ECO:0000313" key="5">
    <source>
        <dbReference type="Proteomes" id="UP000229730"/>
    </source>
</evidence>
<dbReference type="Gene3D" id="1.10.10.2910">
    <property type="match status" value="1"/>
</dbReference>
<evidence type="ECO:0000256" key="1">
    <source>
        <dbReference type="SAM" id="Coils"/>
    </source>
</evidence>
<feature type="coiled-coil region" evidence="1">
    <location>
        <begin position="110"/>
        <end position="137"/>
    </location>
</feature>
<keyword evidence="1" id="KW-0175">Coiled coil</keyword>
<dbReference type="InterPro" id="IPR010359">
    <property type="entry name" value="IrrE_HExxH"/>
</dbReference>
<dbReference type="Proteomes" id="UP000229730">
    <property type="component" value="Unassembled WGS sequence"/>
</dbReference>
<dbReference type="InterPro" id="IPR052345">
    <property type="entry name" value="Rad_response_metalloprotease"/>
</dbReference>
<dbReference type="PANTHER" id="PTHR43236">
    <property type="entry name" value="ANTITOXIN HIGA1"/>
    <property type="match status" value="1"/>
</dbReference>
<name>A0A2G4YT07_9PROT</name>
<dbReference type="OrthoDB" id="9794834at2"/>
<dbReference type="PANTHER" id="PTHR43236:SF2">
    <property type="entry name" value="BLL0069 PROTEIN"/>
    <property type="match status" value="1"/>
</dbReference>
<proteinExistence type="predicted"/>
<dbReference type="InParanoid" id="A0A2G4YT07"/>
<reference evidence="4 5" key="1">
    <citation type="submission" date="2017-10" db="EMBL/GenBank/DDBJ databases">
        <title>Frigbacter circumglobatus gen. nov. sp. nov., isolated from sediment cultured in situ.</title>
        <authorList>
            <person name="Zhao Z."/>
        </authorList>
    </citation>
    <scope>NUCLEOTIDE SEQUENCE [LARGE SCALE GENOMIC DNA]</scope>
    <source>
        <strain evidence="4 5">ZYL</strain>
    </source>
</reference>
<gene>
    <name evidence="4" type="ORF">CRD36_06715</name>
    <name evidence="3" type="ORF">CRD36_14060</name>
</gene>
<evidence type="ECO:0000259" key="2">
    <source>
        <dbReference type="Pfam" id="PF06114"/>
    </source>
</evidence>
<dbReference type="RefSeq" id="WP_099471992.1">
    <property type="nucleotide sequence ID" value="NZ_CP041025.1"/>
</dbReference>
<dbReference type="Pfam" id="PF06114">
    <property type="entry name" value="Peptidase_M78"/>
    <property type="match status" value="1"/>
</dbReference>
<comment type="caution">
    <text evidence="4">The sequence shown here is derived from an EMBL/GenBank/DDBJ whole genome shotgun (WGS) entry which is preliminary data.</text>
</comment>
<evidence type="ECO:0000313" key="3">
    <source>
        <dbReference type="EMBL" id="PHZ84019.1"/>
    </source>
</evidence>
<evidence type="ECO:0000313" key="4">
    <source>
        <dbReference type="EMBL" id="PHZ85461.1"/>
    </source>
</evidence>
<organism evidence="4 5">
    <name type="scientific">Paremcibacter congregatus</name>
    <dbReference type="NCBI Taxonomy" id="2043170"/>
    <lineage>
        <taxon>Bacteria</taxon>
        <taxon>Pseudomonadati</taxon>
        <taxon>Pseudomonadota</taxon>
        <taxon>Alphaproteobacteria</taxon>
        <taxon>Emcibacterales</taxon>
        <taxon>Emcibacteraceae</taxon>
        <taxon>Paremcibacter</taxon>
    </lineage>
</organism>
<dbReference type="EMBL" id="PDEM01000028">
    <property type="protein sequence ID" value="PHZ84019.1"/>
    <property type="molecule type" value="Genomic_DNA"/>
</dbReference>
<feature type="domain" description="IrrE N-terminal-like" evidence="2">
    <location>
        <begin position="71"/>
        <end position="177"/>
    </location>
</feature>
<protein>
    <recommendedName>
        <fullName evidence="2">IrrE N-terminal-like domain-containing protein</fullName>
    </recommendedName>
</protein>
<dbReference type="EMBL" id="PDEM01000014">
    <property type="protein sequence ID" value="PHZ85461.1"/>
    <property type="molecule type" value="Genomic_DNA"/>
</dbReference>
<sequence length="297" mass="33499">MIIIDRMELEDVGGDPVKLAQAVLDQIPDNSFPIPVREIASALNIYEIKEENNISFEGALIAPDNKSEGAIIVRGDRSEQRKRFTIGHELGHYLNPWHKSDNPAGFQCTTANLAAEKSDKNNKLMRMEAEANEFSAELLMPYNKIKQFLNSNSGADIDHIIRLAELFEISKEAMARRYALTNFNDPTAVIFSKNKKIRYVKKHDDFPWLNVKHASPIPHNTISSKKNLIIGKVSAWSTASPSAWVDSKPNILIFEQTLAQANGFQITLLTYEVEGDSDDRDDIDLENSWTPKFARGR</sequence>
<keyword evidence="5" id="KW-1185">Reference proteome</keyword>